<accession>A0ABP9LUE8</accession>
<proteinExistence type="predicted"/>
<keyword evidence="2" id="KW-1185">Reference proteome</keyword>
<gene>
    <name evidence="1" type="ORF">GCM10023210_01090</name>
</gene>
<dbReference type="Proteomes" id="UP001500353">
    <property type="component" value="Unassembled WGS sequence"/>
</dbReference>
<evidence type="ECO:0000313" key="1">
    <source>
        <dbReference type="EMBL" id="GAA5083037.1"/>
    </source>
</evidence>
<reference evidence="2" key="1">
    <citation type="journal article" date="2019" name="Int. J. Syst. Evol. Microbiol.">
        <title>The Global Catalogue of Microorganisms (GCM) 10K type strain sequencing project: providing services to taxonomists for standard genome sequencing and annotation.</title>
        <authorList>
            <consortium name="The Broad Institute Genomics Platform"/>
            <consortium name="The Broad Institute Genome Sequencing Center for Infectious Disease"/>
            <person name="Wu L."/>
            <person name="Ma J."/>
        </authorList>
    </citation>
    <scope>NUCLEOTIDE SEQUENCE [LARGE SCALE GENOMIC DNA]</scope>
    <source>
        <strain evidence="2">JCM 18019</strain>
    </source>
</reference>
<evidence type="ECO:0000313" key="2">
    <source>
        <dbReference type="Proteomes" id="UP001500353"/>
    </source>
</evidence>
<dbReference type="EMBL" id="BAABHX010000001">
    <property type="protein sequence ID" value="GAA5083037.1"/>
    <property type="molecule type" value="Genomic_DNA"/>
</dbReference>
<dbReference type="RefSeq" id="WP_345199624.1">
    <property type="nucleotide sequence ID" value="NZ_BAABHX010000001.1"/>
</dbReference>
<sequence length="163" mass="19576">MKKYILLFFLFSQQIFSQTTDKNNDEFKFEEHFGKRVYINKTVTSYNFSSITYQNSKEIKRKEYINFKNPQPSKIFISSDEEKVTIRVNSKYFREDLFFEAKRIYKMEEEDGSIFYNFVGKTSCDIYYYVPNDGYNQSLDIKCLDENKNGSGLYFTMSQNEQL</sequence>
<organism evidence="1 2">
    <name type="scientific">Chryseobacterium ginsengisoli</name>
    <dbReference type="NCBI Taxonomy" id="363853"/>
    <lineage>
        <taxon>Bacteria</taxon>
        <taxon>Pseudomonadati</taxon>
        <taxon>Bacteroidota</taxon>
        <taxon>Flavobacteriia</taxon>
        <taxon>Flavobacteriales</taxon>
        <taxon>Weeksellaceae</taxon>
        <taxon>Chryseobacterium group</taxon>
        <taxon>Chryseobacterium</taxon>
    </lineage>
</organism>
<protein>
    <submittedName>
        <fullName evidence="1">Uncharacterized protein</fullName>
    </submittedName>
</protein>
<name>A0ABP9LUE8_9FLAO</name>
<comment type="caution">
    <text evidence="1">The sequence shown here is derived from an EMBL/GenBank/DDBJ whole genome shotgun (WGS) entry which is preliminary data.</text>
</comment>